<keyword evidence="6 8" id="KW-0067">ATP-binding</keyword>
<keyword evidence="2 8" id="KW-0963">Cytoplasm</keyword>
<dbReference type="SMART" id="SM00977">
    <property type="entry name" value="TilS_C"/>
    <property type="match status" value="1"/>
</dbReference>
<dbReference type="GO" id="GO:0032267">
    <property type="term" value="F:tRNA(Ile)-lysidine synthase activity"/>
    <property type="evidence" value="ECO:0007669"/>
    <property type="project" value="UniProtKB-EC"/>
</dbReference>
<dbReference type="PANTHER" id="PTHR43033">
    <property type="entry name" value="TRNA(ILE)-LYSIDINE SYNTHASE-RELATED"/>
    <property type="match status" value="1"/>
</dbReference>
<dbReference type="CDD" id="cd01992">
    <property type="entry name" value="TilS_N"/>
    <property type="match status" value="1"/>
</dbReference>
<evidence type="ECO:0000256" key="8">
    <source>
        <dbReference type="HAMAP-Rule" id="MF_01161"/>
    </source>
</evidence>
<reference evidence="10" key="1">
    <citation type="submission" date="2020-10" db="EMBL/GenBank/DDBJ databases">
        <authorList>
            <person name="Gilroy R."/>
        </authorList>
    </citation>
    <scope>NUCLEOTIDE SEQUENCE</scope>
    <source>
        <strain evidence="10">ChiSxjej1B13-7958</strain>
    </source>
</reference>
<proteinExistence type="inferred from homology"/>
<comment type="domain">
    <text evidence="8">The N-terminal region contains the highly conserved SGGXDS motif, predicted to be a P-loop motif involved in ATP binding.</text>
</comment>
<feature type="domain" description="Lysidine-tRNA(Ile) synthetase C-terminal" evidence="9">
    <location>
        <begin position="385"/>
        <end position="458"/>
    </location>
</feature>
<dbReference type="SUPFAM" id="SSF56037">
    <property type="entry name" value="PheT/TilS domain"/>
    <property type="match status" value="1"/>
</dbReference>
<dbReference type="SUPFAM" id="SSF52402">
    <property type="entry name" value="Adenine nucleotide alpha hydrolases-like"/>
    <property type="match status" value="1"/>
</dbReference>
<accession>A0A9D1DE51</accession>
<dbReference type="InterPro" id="IPR014729">
    <property type="entry name" value="Rossmann-like_a/b/a_fold"/>
</dbReference>
<dbReference type="Pfam" id="PF01171">
    <property type="entry name" value="ATP_bind_3"/>
    <property type="match status" value="1"/>
</dbReference>
<feature type="binding site" evidence="8">
    <location>
        <begin position="39"/>
        <end position="44"/>
    </location>
    <ligand>
        <name>ATP</name>
        <dbReference type="ChEBI" id="CHEBI:30616"/>
    </ligand>
</feature>
<organism evidence="10 11">
    <name type="scientific">Candidatus Caccousia avicola</name>
    <dbReference type="NCBI Taxonomy" id="2840721"/>
    <lineage>
        <taxon>Bacteria</taxon>
        <taxon>Bacillati</taxon>
        <taxon>Bacillota</taxon>
        <taxon>Clostridia</taxon>
        <taxon>Eubacteriales</taxon>
        <taxon>Oscillospiraceae</taxon>
        <taxon>Oscillospiraceae incertae sedis</taxon>
        <taxon>Candidatus Caccousia</taxon>
    </lineage>
</organism>
<dbReference type="InterPro" id="IPR012796">
    <property type="entry name" value="Lysidine-tRNA-synth_C"/>
</dbReference>
<evidence type="ECO:0000256" key="6">
    <source>
        <dbReference type="ARBA" id="ARBA00022840"/>
    </source>
</evidence>
<dbReference type="InterPro" id="IPR012094">
    <property type="entry name" value="tRNA_Ile_lys_synt"/>
</dbReference>
<evidence type="ECO:0000256" key="7">
    <source>
        <dbReference type="ARBA" id="ARBA00048539"/>
    </source>
</evidence>
<dbReference type="EC" id="6.3.4.19" evidence="8"/>
<comment type="subcellular location">
    <subcellularLocation>
        <location evidence="1 8">Cytoplasm</location>
    </subcellularLocation>
</comment>
<comment type="catalytic activity">
    <reaction evidence="7 8">
        <text>cytidine(34) in tRNA(Ile2) + L-lysine + ATP = lysidine(34) in tRNA(Ile2) + AMP + diphosphate + H(+)</text>
        <dbReference type="Rhea" id="RHEA:43744"/>
        <dbReference type="Rhea" id="RHEA-COMP:10625"/>
        <dbReference type="Rhea" id="RHEA-COMP:10670"/>
        <dbReference type="ChEBI" id="CHEBI:15378"/>
        <dbReference type="ChEBI" id="CHEBI:30616"/>
        <dbReference type="ChEBI" id="CHEBI:32551"/>
        <dbReference type="ChEBI" id="CHEBI:33019"/>
        <dbReference type="ChEBI" id="CHEBI:82748"/>
        <dbReference type="ChEBI" id="CHEBI:83665"/>
        <dbReference type="ChEBI" id="CHEBI:456215"/>
        <dbReference type="EC" id="6.3.4.19"/>
    </reaction>
</comment>
<dbReference type="GO" id="GO:0006400">
    <property type="term" value="P:tRNA modification"/>
    <property type="evidence" value="ECO:0007669"/>
    <property type="project" value="UniProtKB-UniRule"/>
</dbReference>
<dbReference type="GO" id="GO:0005737">
    <property type="term" value="C:cytoplasm"/>
    <property type="evidence" value="ECO:0007669"/>
    <property type="project" value="UniProtKB-SubCell"/>
</dbReference>
<dbReference type="HAMAP" id="MF_01161">
    <property type="entry name" value="tRNA_Ile_lys_synt"/>
    <property type="match status" value="1"/>
</dbReference>
<name>A0A9D1DE51_9FIRM</name>
<dbReference type="InterPro" id="IPR012795">
    <property type="entry name" value="tRNA_Ile_lys_synt_N"/>
</dbReference>
<gene>
    <name evidence="8 10" type="primary">tilS</name>
    <name evidence="10" type="ORF">IAB89_06585</name>
</gene>
<keyword evidence="4 8" id="KW-0819">tRNA processing</keyword>
<dbReference type="GO" id="GO:0005524">
    <property type="term" value="F:ATP binding"/>
    <property type="evidence" value="ECO:0007669"/>
    <property type="project" value="UniProtKB-UniRule"/>
</dbReference>
<dbReference type="PANTHER" id="PTHR43033:SF1">
    <property type="entry name" value="TRNA(ILE)-LYSIDINE SYNTHASE-RELATED"/>
    <property type="match status" value="1"/>
</dbReference>
<dbReference type="Gene3D" id="1.20.59.20">
    <property type="match status" value="1"/>
</dbReference>
<dbReference type="InterPro" id="IPR011063">
    <property type="entry name" value="TilS/TtcA_N"/>
</dbReference>
<dbReference type="Proteomes" id="UP000824242">
    <property type="component" value="Unassembled WGS sequence"/>
</dbReference>
<dbReference type="Gene3D" id="3.40.50.620">
    <property type="entry name" value="HUPs"/>
    <property type="match status" value="1"/>
</dbReference>
<evidence type="ECO:0000313" key="10">
    <source>
        <dbReference type="EMBL" id="HIR47311.1"/>
    </source>
</evidence>
<evidence type="ECO:0000259" key="9">
    <source>
        <dbReference type="SMART" id="SM00977"/>
    </source>
</evidence>
<comment type="similarity">
    <text evidence="8">Belongs to the tRNA(Ile)-lysidine synthase family.</text>
</comment>
<reference evidence="10" key="2">
    <citation type="journal article" date="2021" name="PeerJ">
        <title>Extensive microbial diversity within the chicken gut microbiome revealed by metagenomics and culture.</title>
        <authorList>
            <person name="Gilroy R."/>
            <person name="Ravi A."/>
            <person name="Getino M."/>
            <person name="Pursley I."/>
            <person name="Horton D.L."/>
            <person name="Alikhan N.F."/>
            <person name="Baker D."/>
            <person name="Gharbi K."/>
            <person name="Hall N."/>
            <person name="Watson M."/>
            <person name="Adriaenssens E.M."/>
            <person name="Foster-Nyarko E."/>
            <person name="Jarju S."/>
            <person name="Secka A."/>
            <person name="Antonio M."/>
            <person name="Oren A."/>
            <person name="Chaudhuri R.R."/>
            <person name="La Ragione R."/>
            <person name="Hildebrand F."/>
            <person name="Pallen M.J."/>
        </authorList>
    </citation>
    <scope>NUCLEOTIDE SEQUENCE</scope>
    <source>
        <strain evidence="10">ChiSxjej1B13-7958</strain>
    </source>
</reference>
<evidence type="ECO:0000256" key="2">
    <source>
        <dbReference type="ARBA" id="ARBA00022490"/>
    </source>
</evidence>
<keyword evidence="5 8" id="KW-0547">Nucleotide-binding</keyword>
<evidence type="ECO:0000256" key="5">
    <source>
        <dbReference type="ARBA" id="ARBA00022741"/>
    </source>
</evidence>
<evidence type="ECO:0000256" key="1">
    <source>
        <dbReference type="ARBA" id="ARBA00004496"/>
    </source>
</evidence>
<dbReference type="AlphaFoldDB" id="A0A9D1DE51"/>
<evidence type="ECO:0000313" key="11">
    <source>
        <dbReference type="Proteomes" id="UP000824242"/>
    </source>
</evidence>
<protein>
    <recommendedName>
        <fullName evidence="8">tRNA(Ile)-lysidine synthase</fullName>
        <ecNumber evidence="8">6.3.4.19</ecNumber>
    </recommendedName>
    <alternativeName>
        <fullName evidence="8">tRNA(Ile)-2-lysyl-cytidine synthase</fullName>
    </alternativeName>
    <alternativeName>
        <fullName evidence="8">tRNA(Ile)-lysidine synthetase</fullName>
    </alternativeName>
</protein>
<evidence type="ECO:0000256" key="4">
    <source>
        <dbReference type="ARBA" id="ARBA00022694"/>
    </source>
</evidence>
<sequence>MPHEARDASIIAAIEEKIRGVIARYSMLPAGAAVIVGFSGGADSAALTHFLSVHREEYGISLKAAHLNHGLRETAGRDEEAARIFCEERGIPFFSRRADVGALAREQGLCVEDCGRRLRYAFFRELAGDDTNVRIATAHTASDHAETMVMNLTRGAGARGLSGIPPVNGSVIRPLIALTREEVERYCAWYDLPYVQDESNFEEIYARNRVRRRVIPVLRTLNPSLENSMLRAAELLREDDALLCDLARNAMEQSRHGGGWKLSSLRALPRPILSRALILMAKEAGAGRLTHEQVEDMERAVQNGGAATVAGGIQILAKGNTLFAQSPSPCQSGWSVPLRPEGTVLPDGRTLRIRIFYGREAENQQKFYKFLFHNPGNYDTIQNDMVVRTRLPGDRFRPAGRGVTKPLRRLLAEDGVPPAARDHRILLAESGGEIRWAEGLGPCEAWDARGCTAGVFLVEIEK</sequence>
<dbReference type="Pfam" id="PF11734">
    <property type="entry name" value="TilS_C"/>
    <property type="match status" value="1"/>
</dbReference>
<evidence type="ECO:0000256" key="3">
    <source>
        <dbReference type="ARBA" id="ARBA00022598"/>
    </source>
</evidence>
<dbReference type="EMBL" id="DVGZ01000069">
    <property type="protein sequence ID" value="HIR47311.1"/>
    <property type="molecule type" value="Genomic_DNA"/>
</dbReference>
<dbReference type="NCBIfam" id="TIGR02432">
    <property type="entry name" value="lysidine_TilS_N"/>
    <property type="match status" value="1"/>
</dbReference>
<comment type="caution">
    <text evidence="10">The sequence shown here is derived from an EMBL/GenBank/DDBJ whole genome shotgun (WGS) entry which is preliminary data.</text>
</comment>
<keyword evidence="3 8" id="KW-0436">Ligase</keyword>
<comment type="function">
    <text evidence="8">Ligates lysine onto the cytidine present at position 34 of the AUA codon-specific tRNA(Ile) that contains the anticodon CAU, in an ATP-dependent manner. Cytidine is converted to lysidine, thus changing the amino acid specificity of the tRNA from methionine to isoleucine.</text>
</comment>
<dbReference type="NCBIfam" id="TIGR02433">
    <property type="entry name" value="lysidine_TilS_C"/>
    <property type="match status" value="1"/>
</dbReference>
<dbReference type="SUPFAM" id="SSF82829">
    <property type="entry name" value="MesJ substrate recognition domain-like"/>
    <property type="match status" value="1"/>
</dbReference>